<dbReference type="PANTHER" id="PTHR24321:SF8">
    <property type="entry name" value="ESTRADIOL 17-BETA-DEHYDROGENASE 8-RELATED"/>
    <property type="match status" value="1"/>
</dbReference>
<dbReference type="InterPro" id="IPR002347">
    <property type="entry name" value="SDR_fam"/>
</dbReference>
<dbReference type="InterPro" id="IPR020904">
    <property type="entry name" value="Sc_DH/Rdtase_CS"/>
</dbReference>
<dbReference type="FunFam" id="3.40.50.720:FF:000084">
    <property type="entry name" value="Short-chain dehydrogenase reductase"/>
    <property type="match status" value="1"/>
</dbReference>
<evidence type="ECO:0000313" key="3">
    <source>
        <dbReference type="EMBL" id="ANY71257.1"/>
    </source>
</evidence>
<dbReference type="CDD" id="cd05233">
    <property type="entry name" value="SDR_c"/>
    <property type="match status" value="1"/>
</dbReference>
<protein>
    <submittedName>
        <fullName evidence="3">Short-chain dehydrogenase</fullName>
    </submittedName>
</protein>
<sequence length="254" mass="27311">MMYSQLNNKVIVITGALGVLGSAATRLFLERGARIAACDIRTSDEDDGMSELLTEYGDRCLLYITGDMTREADVDLLFRRIEDHFGKLDGLYHNVFINKSATIANQAVQDWEESIRGTLTSTFLVNKHSARSMRQNGGGSIVNTSSILGSVPAVENAAYGAGKAAVEQLTRVAAVELAPWGIRVNAIAPGDFKSEQVLAQATDAQTETMRRLTLIGRSGRPNEINELAAFLLSDAGSYATGSIFPVTGGFGLCR</sequence>
<dbReference type="InterPro" id="IPR036291">
    <property type="entry name" value="NAD(P)-bd_dom_sf"/>
</dbReference>
<keyword evidence="2" id="KW-0560">Oxidoreductase</keyword>
<reference evidence="3" key="1">
    <citation type="submission" date="2016-08" db="EMBL/GenBank/DDBJ databases">
        <title>Complete Genome Seqeunce of Paenibacillus sp. nov. IHBB 9852 from high altitute lake of Indian trans-Himalayas.</title>
        <authorList>
            <person name="Kiran S."/>
            <person name="Swarnkar M.K."/>
            <person name="Rana A."/>
            <person name="Tewari R."/>
            <person name="Gulati A."/>
        </authorList>
    </citation>
    <scope>NUCLEOTIDE SEQUENCE [LARGE SCALE GENOMIC DNA]</scope>
    <source>
        <strain evidence="3">IHBB 9852</strain>
    </source>
</reference>
<dbReference type="Gene3D" id="3.40.50.720">
    <property type="entry name" value="NAD(P)-binding Rossmann-like Domain"/>
    <property type="match status" value="1"/>
</dbReference>
<dbReference type="PANTHER" id="PTHR24321">
    <property type="entry name" value="DEHYDROGENASES, SHORT CHAIN"/>
    <property type="match status" value="1"/>
</dbReference>
<dbReference type="PRINTS" id="PR00080">
    <property type="entry name" value="SDRFAMILY"/>
</dbReference>
<dbReference type="GO" id="GO:0008206">
    <property type="term" value="P:bile acid metabolic process"/>
    <property type="evidence" value="ECO:0007669"/>
    <property type="project" value="UniProtKB-ARBA"/>
</dbReference>
<dbReference type="Pfam" id="PF13561">
    <property type="entry name" value="adh_short_C2"/>
    <property type="match status" value="1"/>
</dbReference>
<dbReference type="SUPFAM" id="SSF51735">
    <property type="entry name" value="NAD(P)-binding Rossmann-fold domains"/>
    <property type="match status" value="1"/>
</dbReference>
<dbReference type="RefSeq" id="WP_099476409.1">
    <property type="nucleotide sequence ID" value="NZ_CP016809.1"/>
</dbReference>
<dbReference type="PROSITE" id="PS00061">
    <property type="entry name" value="ADH_SHORT"/>
    <property type="match status" value="1"/>
</dbReference>
<name>A0A1B2DU92_9BACL</name>
<proteinExistence type="inferred from homology"/>
<organism evidence="3">
    <name type="scientific">Paenibacillus ihbetae</name>
    <dbReference type="NCBI Taxonomy" id="1870820"/>
    <lineage>
        <taxon>Bacteria</taxon>
        <taxon>Bacillati</taxon>
        <taxon>Bacillota</taxon>
        <taxon>Bacilli</taxon>
        <taxon>Bacillales</taxon>
        <taxon>Paenibacillaceae</taxon>
        <taxon>Paenibacillus</taxon>
    </lineage>
</organism>
<dbReference type="AlphaFoldDB" id="A0A1B2DU92"/>
<dbReference type="EMBL" id="CP016809">
    <property type="protein sequence ID" value="ANY71257.1"/>
    <property type="molecule type" value="Genomic_DNA"/>
</dbReference>
<gene>
    <name evidence="3" type="ORF">BBD41_00895</name>
</gene>
<dbReference type="PRINTS" id="PR00081">
    <property type="entry name" value="GDHRDH"/>
</dbReference>
<dbReference type="GO" id="GO:0016491">
    <property type="term" value="F:oxidoreductase activity"/>
    <property type="evidence" value="ECO:0007669"/>
    <property type="project" value="UniProtKB-KW"/>
</dbReference>
<evidence type="ECO:0000256" key="2">
    <source>
        <dbReference type="ARBA" id="ARBA00023002"/>
    </source>
</evidence>
<comment type="similarity">
    <text evidence="1">Belongs to the short-chain dehydrogenases/reductases (SDR) family.</text>
</comment>
<accession>A0A1B2DU92</accession>
<evidence type="ECO:0000256" key="1">
    <source>
        <dbReference type="ARBA" id="ARBA00006484"/>
    </source>
</evidence>
<dbReference type="KEGG" id="pib:BBD41_00895"/>